<name>A0A6J7RCH4_9ZZZZ</name>
<protein>
    <submittedName>
        <fullName evidence="1">Unannotated protein</fullName>
    </submittedName>
</protein>
<reference evidence="1" key="1">
    <citation type="submission" date="2020-05" db="EMBL/GenBank/DDBJ databases">
        <authorList>
            <person name="Chiriac C."/>
            <person name="Salcher M."/>
            <person name="Ghai R."/>
            <person name="Kavagutti S V."/>
        </authorList>
    </citation>
    <scope>NUCLEOTIDE SEQUENCE</scope>
</reference>
<proteinExistence type="predicted"/>
<dbReference type="EMBL" id="CAFBOZ010000373">
    <property type="protein sequence ID" value="CAB5026328.1"/>
    <property type="molecule type" value="Genomic_DNA"/>
</dbReference>
<accession>A0A6J7RCH4</accession>
<dbReference type="AlphaFoldDB" id="A0A6J7RCH4"/>
<gene>
    <name evidence="1" type="ORF">UFOPK3992_02016</name>
</gene>
<sequence length="43" mass="5069">MKFEFDQRKSRAWAAVVTMRVSKVRIISVRRARPAEEALYEGE</sequence>
<organism evidence="1">
    <name type="scientific">freshwater metagenome</name>
    <dbReference type="NCBI Taxonomy" id="449393"/>
    <lineage>
        <taxon>unclassified sequences</taxon>
        <taxon>metagenomes</taxon>
        <taxon>ecological metagenomes</taxon>
    </lineage>
</organism>
<evidence type="ECO:0000313" key="1">
    <source>
        <dbReference type="EMBL" id="CAB5026328.1"/>
    </source>
</evidence>